<accession>A0A512BAX2</accession>
<dbReference type="EMBL" id="BJYT01000005">
    <property type="protein sequence ID" value="GEO09111.1"/>
    <property type="molecule type" value="Genomic_DNA"/>
</dbReference>
<proteinExistence type="predicted"/>
<evidence type="ECO:0000313" key="1">
    <source>
        <dbReference type="EMBL" id="GEO09111.1"/>
    </source>
</evidence>
<sequence>MHVITFRLTKVVKGRILIRQQAKNKQWLQRKDEKRFAVKVSDTTMLKQVITGEKPAVKTPFKHFQILSKKRSKL</sequence>
<reference evidence="1 2" key="1">
    <citation type="submission" date="2019-07" db="EMBL/GenBank/DDBJ databases">
        <title>Whole genome shotgun sequence of Segetibacter aerophilus NBRC 106135.</title>
        <authorList>
            <person name="Hosoyama A."/>
            <person name="Uohara A."/>
            <person name="Ohji S."/>
            <person name="Ichikawa N."/>
        </authorList>
    </citation>
    <scope>NUCLEOTIDE SEQUENCE [LARGE SCALE GENOMIC DNA]</scope>
    <source>
        <strain evidence="1 2">NBRC 106135</strain>
    </source>
</reference>
<dbReference type="AlphaFoldDB" id="A0A512BAX2"/>
<protein>
    <submittedName>
        <fullName evidence="1">Uncharacterized protein</fullName>
    </submittedName>
</protein>
<gene>
    <name evidence="1" type="ORF">SAE01_16070</name>
</gene>
<comment type="caution">
    <text evidence="1">The sequence shown here is derived from an EMBL/GenBank/DDBJ whole genome shotgun (WGS) entry which is preliminary data.</text>
</comment>
<organism evidence="1 2">
    <name type="scientific">Segetibacter aerophilus</name>
    <dbReference type="NCBI Taxonomy" id="670293"/>
    <lineage>
        <taxon>Bacteria</taxon>
        <taxon>Pseudomonadati</taxon>
        <taxon>Bacteroidota</taxon>
        <taxon>Chitinophagia</taxon>
        <taxon>Chitinophagales</taxon>
        <taxon>Chitinophagaceae</taxon>
        <taxon>Segetibacter</taxon>
    </lineage>
</organism>
<name>A0A512BAX2_9BACT</name>
<dbReference type="Proteomes" id="UP000321513">
    <property type="component" value="Unassembled WGS sequence"/>
</dbReference>
<evidence type="ECO:0000313" key="2">
    <source>
        <dbReference type="Proteomes" id="UP000321513"/>
    </source>
</evidence>
<keyword evidence="2" id="KW-1185">Reference proteome</keyword>